<evidence type="ECO:0000313" key="7">
    <source>
        <dbReference type="EMBL" id="CAH3022945.1"/>
    </source>
</evidence>
<feature type="domain" description="Ig-like" evidence="5">
    <location>
        <begin position="25"/>
        <end position="114"/>
    </location>
</feature>
<dbReference type="Gene3D" id="2.60.40.10">
    <property type="entry name" value="Immunoglobulins"/>
    <property type="match status" value="1"/>
</dbReference>
<sequence length="175" mass="18960">MCRGDNNLGHVYALIVLVVKPVLPPVITIAPPPFVAVKNAYDTVTLQCAARGSPIPTLEWRKDEAIISANTTSETEEEVTGELVIPKFGPSDQGVYTCFFKNYNNGTAETSTIAELVGCGDPGMPVHGYKTGANYWAGQMVTFTCDTGYHLEGPTNRLCQENGNWSDVAPRHVIK</sequence>
<dbReference type="SUPFAM" id="SSF57535">
    <property type="entry name" value="Complement control module/SCR domain"/>
    <property type="match status" value="1"/>
</dbReference>
<dbReference type="InterPro" id="IPR003599">
    <property type="entry name" value="Ig_sub"/>
</dbReference>
<dbReference type="CDD" id="cd00096">
    <property type="entry name" value="Ig"/>
    <property type="match status" value="1"/>
</dbReference>
<dbReference type="Proteomes" id="UP001159427">
    <property type="component" value="Unassembled WGS sequence"/>
</dbReference>
<dbReference type="CDD" id="cd00033">
    <property type="entry name" value="CCP"/>
    <property type="match status" value="1"/>
</dbReference>
<evidence type="ECO:0000259" key="5">
    <source>
        <dbReference type="PROSITE" id="PS50835"/>
    </source>
</evidence>
<evidence type="ECO:0000256" key="1">
    <source>
        <dbReference type="ARBA" id="ARBA00022729"/>
    </source>
</evidence>
<organism evidence="7 8">
    <name type="scientific">Porites evermanni</name>
    <dbReference type="NCBI Taxonomy" id="104178"/>
    <lineage>
        <taxon>Eukaryota</taxon>
        <taxon>Metazoa</taxon>
        <taxon>Cnidaria</taxon>
        <taxon>Anthozoa</taxon>
        <taxon>Hexacorallia</taxon>
        <taxon>Scleractinia</taxon>
        <taxon>Fungiina</taxon>
        <taxon>Poritidae</taxon>
        <taxon>Porites</taxon>
    </lineage>
</organism>
<dbReference type="PANTHER" id="PTHR45656">
    <property type="entry name" value="PROTEIN CBR-CLEC-78"/>
    <property type="match status" value="1"/>
</dbReference>
<dbReference type="PROSITE" id="PS50923">
    <property type="entry name" value="SUSHI"/>
    <property type="match status" value="1"/>
</dbReference>
<proteinExistence type="predicted"/>
<dbReference type="PROSITE" id="PS50835">
    <property type="entry name" value="IG_LIKE"/>
    <property type="match status" value="1"/>
</dbReference>
<name>A0ABN8M3N8_9CNID</name>
<dbReference type="SMART" id="SM00409">
    <property type="entry name" value="IG"/>
    <property type="match status" value="1"/>
</dbReference>
<evidence type="ECO:0000256" key="2">
    <source>
        <dbReference type="ARBA" id="ARBA00022737"/>
    </source>
</evidence>
<dbReference type="InterPro" id="IPR013783">
    <property type="entry name" value="Ig-like_fold"/>
</dbReference>
<dbReference type="SUPFAM" id="SSF48726">
    <property type="entry name" value="Immunoglobulin"/>
    <property type="match status" value="1"/>
</dbReference>
<gene>
    <name evidence="7" type="ORF">PEVE_00017511</name>
</gene>
<dbReference type="SMART" id="SM00032">
    <property type="entry name" value="CCP"/>
    <property type="match status" value="1"/>
</dbReference>
<dbReference type="InterPro" id="IPR007110">
    <property type="entry name" value="Ig-like_dom"/>
</dbReference>
<reference evidence="7 8" key="1">
    <citation type="submission" date="2022-05" db="EMBL/GenBank/DDBJ databases">
        <authorList>
            <consortium name="Genoscope - CEA"/>
            <person name="William W."/>
        </authorList>
    </citation>
    <scope>NUCLEOTIDE SEQUENCE [LARGE SCALE GENOMIC DNA]</scope>
</reference>
<keyword evidence="2" id="KW-0677">Repeat</keyword>
<evidence type="ECO:0000256" key="3">
    <source>
        <dbReference type="ARBA" id="ARBA00023157"/>
    </source>
</evidence>
<dbReference type="InterPro" id="IPR003598">
    <property type="entry name" value="Ig_sub2"/>
</dbReference>
<comment type="caution">
    <text evidence="7">The sequence shown here is derived from an EMBL/GenBank/DDBJ whole genome shotgun (WGS) entry which is preliminary data.</text>
</comment>
<dbReference type="SMART" id="SM00408">
    <property type="entry name" value="IGc2"/>
    <property type="match status" value="1"/>
</dbReference>
<keyword evidence="8" id="KW-1185">Reference proteome</keyword>
<keyword evidence="4" id="KW-0768">Sushi</keyword>
<evidence type="ECO:0000259" key="6">
    <source>
        <dbReference type="PROSITE" id="PS50923"/>
    </source>
</evidence>
<evidence type="ECO:0000313" key="8">
    <source>
        <dbReference type="Proteomes" id="UP001159427"/>
    </source>
</evidence>
<dbReference type="InterPro" id="IPR036179">
    <property type="entry name" value="Ig-like_dom_sf"/>
</dbReference>
<keyword evidence="3" id="KW-1015">Disulfide bond</keyword>
<comment type="caution">
    <text evidence="4">Lacks conserved residue(s) required for the propagation of feature annotation.</text>
</comment>
<dbReference type="InterPro" id="IPR051277">
    <property type="entry name" value="SEZ6_CSMD_C4BPB_Regulators"/>
</dbReference>
<evidence type="ECO:0000256" key="4">
    <source>
        <dbReference type="PROSITE-ProRule" id="PRU00302"/>
    </source>
</evidence>
<dbReference type="PANTHER" id="PTHR45656:SF4">
    <property type="entry name" value="PROTEIN CBR-CLEC-78"/>
    <property type="match status" value="1"/>
</dbReference>
<dbReference type="EMBL" id="CALNXI010000240">
    <property type="protein sequence ID" value="CAH3022945.1"/>
    <property type="molecule type" value="Genomic_DNA"/>
</dbReference>
<dbReference type="InterPro" id="IPR035976">
    <property type="entry name" value="Sushi/SCR/CCP_sf"/>
</dbReference>
<dbReference type="Gene3D" id="2.10.70.10">
    <property type="entry name" value="Complement Module, domain 1"/>
    <property type="match status" value="1"/>
</dbReference>
<accession>A0ABN8M3N8</accession>
<dbReference type="InterPro" id="IPR000436">
    <property type="entry name" value="Sushi_SCR_CCP_dom"/>
</dbReference>
<dbReference type="Pfam" id="PF00084">
    <property type="entry name" value="Sushi"/>
    <property type="match status" value="1"/>
</dbReference>
<keyword evidence="1" id="KW-0732">Signal</keyword>
<dbReference type="Pfam" id="PF13927">
    <property type="entry name" value="Ig_3"/>
    <property type="match status" value="1"/>
</dbReference>
<feature type="domain" description="Sushi" evidence="6">
    <location>
        <begin position="117"/>
        <end position="174"/>
    </location>
</feature>
<protein>
    <submittedName>
        <fullName evidence="7">Uncharacterized protein</fullName>
    </submittedName>
</protein>